<feature type="compositionally biased region" description="Basic and acidic residues" evidence="1">
    <location>
        <begin position="60"/>
        <end position="80"/>
    </location>
</feature>
<sequence length="80" mass="9223">MKPLLQLFKVVLMCKTFKEHPEKLWKSGKREHDESGSLCHYFLNIVTEAEGALVELESGNSRRDSRENKDGEAERKRGCT</sequence>
<feature type="region of interest" description="Disordered" evidence="1">
    <location>
        <begin position="56"/>
        <end position="80"/>
    </location>
</feature>
<evidence type="ECO:0000313" key="2">
    <source>
        <dbReference type="EMBL" id="CUS14004.1"/>
    </source>
</evidence>
<dbReference type="EMBL" id="LN890963">
    <property type="protein sequence ID" value="CUS14004.1"/>
    <property type="molecule type" value="Genomic_DNA"/>
</dbReference>
<evidence type="ECO:0000313" key="3">
    <source>
        <dbReference type="Proteomes" id="UP001412239"/>
    </source>
</evidence>
<dbReference type="Proteomes" id="UP001412239">
    <property type="component" value="Unassembled WGS sequence"/>
</dbReference>
<proteinExistence type="predicted"/>
<keyword evidence="3" id="KW-1185">Reference proteome</keyword>
<reference evidence="2" key="1">
    <citation type="submission" date="2015-10" db="EMBL/GenBank/DDBJ databases">
        <authorList>
            <person name="Regsiter A."/>
            <person name="william w."/>
        </authorList>
    </citation>
    <scope>NUCLEOTIDE SEQUENCE</scope>
    <source>
        <strain evidence="2">Montdore</strain>
    </source>
</reference>
<evidence type="ECO:0000256" key="1">
    <source>
        <dbReference type="SAM" id="MobiDB-lite"/>
    </source>
</evidence>
<dbReference type="AlphaFoldDB" id="A0A292Q3H8"/>
<accession>A0A292Q3H8</accession>
<protein>
    <submittedName>
        <fullName evidence="2">Uncharacterized protein</fullName>
    </submittedName>
</protein>
<gene>
    <name evidence="2" type="ORF">GSTUAT00001896001</name>
</gene>
<organism evidence="2 3">
    <name type="scientific">Tuber aestivum</name>
    <name type="common">summer truffle</name>
    <dbReference type="NCBI Taxonomy" id="59557"/>
    <lineage>
        <taxon>Eukaryota</taxon>
        <taxon>Fungi</taxon>
        <taxon>Dikarya</taxon>
        <taxon>Ascomycota</taxon>
        <taxon>Pezizomycotina</taxon>
        <taxon>Pezizomycetes</taxon>
        <taxon>Pezizales</taxon>
        <taxon>Tuberaceae</taxon>
        <taxon>Tuber</taxon>
    </lineage>
</organism>
<name>A0A292Q3H8_9PEZI</name>